<dbReference type="Proteomes" id="UP001596002">
    <property type="component" value="Unassembled WGS sequence"/>
</dbReference>
<evidence type="ECO:0000313" key="3">
    <source>
        <dbReference type="Proteomes" id="UP001596002"/>
    </source>
</evidence>
<dbReference type="PANTHER" id="PTHR37809:SF1">
    <property type="entry name" value="RIBOSOMAL PROTEIN S12 METHYLTHIOTRANSFERASE ACCESSORY FACTOR YCAO"/>
    <property type="match status" value="1"/>
</dbReference>
<dbReference type="PANTHER" id="PTHR37809">
    <property type="entry name" value="RIBOSOMAL PROTEIN S12 METHYLTHIOTRANSFERASE ACCESSORY FACTOR YCAO"/>
    <property type="match status" value="1"/>
</dbReference>
<evidence type="ECO:0000259" key="1">
    <source>
        <dbReference type="PROSITE" id="PS51664"/>
    </source>
</evidence>
<evidence type="ECO:0000313" key="2">
    <source>
        <dbReference type="EMBL" id="MFC4767669.1"/>
    </source>
</evidence>
<sequence length="548" mass="62226">MEHDTQLKELSHVVFRAKKTDQEWLTVLAQARHSHPSLIAVEITARGLWVSTCEETKLGCPNCLSYYHRERLLFPEELKNKEIIGPIARALTEKVAESPYQLAVHVTPDGQTKLYRLFPHPDCGNCTKHHHREMPPLQVKDLIPFRQRDLGAIQALWNSVPLGAVSVFKDLQVYTYKGLAIARLQTELSCRTEYGIGRSFDQQAAASVALLEAVERLALNGSMGDAAGVMASYNQMPNAIHPHHLLGGEWASKFEEEKPFLWVQGTSLMTGEAVTVPAQLIFFENEEILHSRGECRFHHTTSNGTAVGSHAIEAAFYALQEVWERHRALTVWQEKEGMTCWPLHLFANEDKIAHLLDYFQKEGCQVQIINTGGESLLSTVWVHLRWVRGQVNAIGSGIDPHKAVLGALVELFTGYLNFRQITTEQAQRTEVLLDSLESIQRMEDHVLFYLHPSQREKFTFLDRLPIEEASYKNGMRQGEGIREQGLTKALERMTEECSQRGQEIVAFDVTPAWVRKIDPVLCVVKVMIKNSCVWQYGFSLEREPHPFL</sequence>
<comment type="caution">
    <text evidence="2">The sequence shown here is derived from an EMBL/GenBank/DDBJ whole genome shotgun (WGS) entry which is preliminary data.</text>
</comment>
<organism evidence="2 3">
    <name type="scientific">Effusibacillus consociatus</name>
    <dbReference type="NCBI Taxonomy" id="1117041"/>
    <lineage>
        <taxon>Bacteria</taxon>
        <taxon>Bacillati</taxon>
        <taxon>Bacillota</taxon>
        <taxon>Bacilli</taxon>
        <taxon>Bacillales</taxon>
        <taxon>Alicyclobacillaceae</taxon>
        <taxon>Effusibacillus</taxon>
    </lineage>
</organism>
<dbReference type="InterPro" id="IPR003776">
    <property type="entry name" value="YcaO-like_dom"/>
</dbReference>
<reference evidence="3" key="1">
    <citation type="journal article" date="2019" name="Int. J. Syst. Evol. Microbiol.">
        <title>The Global Catalogue of Microorganisms (GCM) 10K type strain sequencing project: providing services to taxonomists for standard genome sequencing and annotation.</title>
        <authorList>
            <consortium name="The Broad Institute Genomics Platform"/>
            <consortium name="The Broad Institute Genome Sequencing Center for Infectious Disease"/>
            <person name="Wu L."/>
            <person name="Ma J."/>
        </authorList>
    </citation>
    <scope>NUCLEOTIDE SEQUENCE [LARGE SCALE GENOMIC DNA]</scope>
    <source>
        <strain evidence="3">WYCCWR 12678</strain>
    </source>
</reference>
<keyword evidence="3" id="KW-1185">Reference proteome</keyword>
<name>A0ABV9Q1I0_9BACL</name>
<dbReference type="PROSITE" id="PS51664">
    <property type="entry name" value="YCAO"/>
    <property type="match status" value="1"/>
</dbReference>
<gene>
    <name evidence="2" type="ORF">ACFO8Q_09880</name>
</gene>
<protein>
    <submittedName>
        <fullName evidence="2">YcaO-like family protein</fullName>
    </submittedName>
</protein>
<proteinExistence type="predicted"/>
<dbReference type="EMBL" id="JBHSHC010000081">
    <property type="protein sequence ID" value="MFC4767669.1"/>
    <property type="molecule type" value="Genomic_DNA"/>
</dbReference>
<feature type="domain" description="YcaO" evidence="1">
    <location>
        <begin position="195"/>
        <end position="548"/>
    </location>
</feature>
<dbReference type="Gene3D" id="3.30.1330.230">
    <property type="match status" value="1"/>
</dbReference>
<dbReference type="Pfam" id="PF02624">
    <property type="entry name" value="YcaO"/>
    <property type="match status" value="1"/>
</dbReference>
<dbReference type="RefSeq" id="WP_380025592.1">
    <property type="nucleotide sequence ID" value="NZ_JBHSHC010000081.1"/>
</dbReference>
<accession>A0ABV9Q1I0</accession>